<reference evidence="5" key="1">
    <citation type="submission" date="2020-12" db="UniProtKB">
        <authorList>
            <consortium name="WormBaseParasite"/>
        </authorList>
    </citation>
    <scope>IDENTIFICATION</scope>
    <source>
        <strain evidence="5">MHco3</strain>
    </source>
</reference>
<accession>A0A7I4YUL1</accession>
<evidence type="ECO:0000259" key="3">
    <source>
        <dbReference type="SMART" id="SM00198"/>
    </source>
</evidence>
<organism evidence="4 5">
    <name type="scientific">Haemonchus contortus</name>
    <name type="common">Barber pole worm</name>
    <dbReference type="NCBI Taxonomy" id="6289"/>
    <lineage>
        <taxon>Eukaryota</taxon>
        <taxon>Metazoa</taxon>
        <taxon>Ecdysozoa</taxon>
        <taxon>Nematoda</taxon>
        <taxon>Chromadorea</taxon>
        <taxon>Rhabditida</taxon>
        <taxon>Rhabditina</taxon>
        <taxon>Rhabditomorpha</taxon>
        <taxon>Strongyloidea</taxon>
        <taxon>Trichostrongylidae</taxon>
        <taxon>Haemonchus</taxon>
    </lineage>
</organism>
<evidence type="ECO:0000256" key="1">
    <source>
        <dbReference type="SAM" id="MobiDB-lite"/>
    </source>
</evidence>
<name>A0A7I4YUL1_HAECO</name>
<feature type="domain" description="SCP" evidence="3">
    <location>
        <begin position="30"/>
        <end position="183"/>
    </location>
</feature>
<dbReference type="Proteomes" id="UP000025227">
    <property type="component" value="Unplaced"/>
</dbReference>
<evidence type="ECO:0000313" key="4">
    <source>
        <dbReference type="Proteomes" id="UP000025227"/>
    </source>
</evidence>
<feature type="chain" id="PRO_5029914345" evidence="2">
    <location>
        <begin position="19"/>
        <end position="287"/>
    </location>
</feature>
<evidence type="ECO:0000313" key="5">
    <source>
        <dbReference type="WBParaSite" id="HCON_00139040-00001"/>
    </source>
</evidence>
<dbReference type="SMART" id="SM00198">
    <property type="entry name" value="SCP"/>
    <property type="match status" value="1"/>
</dbReference>
<keyword evidence="2" id="KW-0732">Signal</keyword>
<dbReference type="WBParaSite" id="HCON_00139040-00001">
    <property type="protein sequence ID" value="HCON_00139040-00001"/>
    <property type="gene ID" value="HCON_00139040"/>
</dbReference>
<dbReference type="Pfam" id="PF00188">
    <property type="entry name" value="CAP"/>
    <property type="match status" value="1"/>
</dbReference>
<dbReference type="PRINTS" id="PR00837">
    <property type="entry name" value="V5TPXLIKE"/>
</dbReference>
<dbReference type="PANTHER" id="PTHR10334">
    <property type="entry name" value="CYSTEINE-RICH SECRETORY PROTEIN-RELATED"/>
    <property type="match status" value="1"/>
</dbReference>
<dbReference type="CDD" id="cd05380">
    <property type="entry name" value="CAP_euk"/>
    <property type="match status" value="1"/>
</dbReference>
<dbReference type="OMA" id="SIMEWVS"/>
<feature type="signal peptide" evidence="2">
    <location>
        <begin position="1"/>
        <end position="18"/>
    </location>
</feature>
<sequence>MLAVAVALQVVLSTSVLADICKLNNGMTDEVRKAFLDVHNNRRSEVARGVAEDKLGGFAPKAAKMWKMNYDCKIEESIMEWVSKCDYGHSRKEGYGENIWASSDNHVDLKKAAESSSNMWFAELEERGVGEELKFTEQLFKRIVAHYTQVVWQDSTRLGCAVKWCDTVTFAACQYQTPGNVFGQNVYEKGEPCSKCDCEKCQCSTGNGLCLNSSITYYFGSSSMDGSPGNGDDAKSTVGAEGETEGEDGQEKTTTTSSSRSLGSRKLQHILFLVLVVINLHSINVIT</sequence>
<proteinExistence type="predicted"/>
<dbReference type="InterPro" id="IPR002413">
    <property type="entry name" value="V5_allergen-like"/>
</dbReference>
<dbReference type="OrthoDB" id="5874910at2759"/>
<protein>
    <submittedName>
        <fullName evidence="5">SCP domain-containing protein</fullName>
    </submittedName>
</protein>
<dbReference type="InterPro" id="IPR035940">
    <property type="entry name" value="CAP_sf"/>
</dbReference>
<evidence type="ECO:0000256" key="2">
    <source>
        <dbReference type="SAM" id="SignalP"/>
    </source>
</evidence>
<dbReference type="InterPro" id="IPR014044">
    <property type="entry name" value="CAP_dom"/>
</dbReference>
<dbReference type="Gene3D" id="3.40.33.10">
    <property type="entry name" value="CAP"/>
    <property type="match status" value="1"/>
</dbReference>
<dbReference type="SUPFAM" id="SSF55797">
    <property type="entry name" value="PR-1-like"/>
    <property type="match status" value="1"/>
</dbReference>
<keyword evidence="4" id="KW-1185">Reference proteome</keyword>
<dbReference type="AlphaFoldDB" id="A0A7I4YUL1"/>
<dbReference type="InterPro" id="IPR001283">
    <property type="entry name" value="CRISP-related"/>
</dbReference>
<feature type="region of interest" description="Disordered" evidence="1">
    <location>
        <begin position="225"/>
        <end position="260"/>
    </location>
</feature>
<dbReference type="PRINTS" id="PR00838">
    <property type="entry name" value="V5ALLERGEN"/>
</dbReference>